<dbReference type="PANTHER" id="PTHR22952:SF392">
    <property type="entry name" value="BZIP TRANSCRIPTION FACTOR 12"/>
    <property type="match status" value="1"/>
</dbReference>
<dbReference type="GO" id="GO:0005634">
    <property type="term" value="C:nucleus"/>
    <property type="evidence" value="ECO:0007669"/>
    <property type="project" value="UniProtKB-SubCell"/>
</dbReference>
<dbReference type="CDD" id="cd14707">
    <property type="entry name" value="bZIP_plant_BZIP46"/>
    <property type="match status" value="1"/>
</dbReference>
<dbReference type="SMART" id="SM00338">
    <property type="entry name" value="BRLZ"/>
    <property type="match status" value="1"/>
</dbReference>
<evidence type="ECO:0000256" key="6">
    <source>
        <dbReference type="ARBA" id="ARBA00023242"/>
    </source>
</evidence>
<proteinExistence type="predicted"/>
<comment type="subcellular location">
    <subcellularLocation>
        <location evidence="1">Nucleus</location>
    </subcellularLocation>
</comment>
<feature type="compositionally biased region" description="Basic residues" evidence="7">
    <location>
        <begin position="223"/>
        <end position="235"/>
    </location>
</feature>
<evidence type="ECO:0000256" key="5">
    <source>
        <dbReference type="ARBA" id="ARBA00023163"/>
    </source>
</evidence>
<dbReference type="AlphaFoldDB" id="A0A1D1Z798"/>
<dbReference type="PANTHER" id="PTHR22952">
    <property type="entry name" value="CAMP-RESPONSE ELEMENT BINDING PROTEIN-RELATED"/>
    <property type="match status" value="1"/>
</dbReference>
<dbReference type="EMBL" id="GDJX01005197">
    <property type="protein sequence ID" value="JAT62739.1"/>
    <property type="molecule type" value="Transcribed_RNA"/>
</dbReference>
<reference evidence="9" key="1">
    <citation type="submission" date="2015-07" db="EMBL/GenBank/DDBJ databases">
        <title>Transcriptome Assembly of Anthurium amnicola.</title>
        <authorList>
            <person name="Suzuki J."/>
        </authorList>
    </citation>
    <scope>NUCLEOTIDE SEQUENCE</scope>
</reference>
<protein>
    <submittedName>
        <fullName evidence="9">G-box-binding factor 4</fullName>
    </submittedName>
</protein>
<evidence type="ECO:0000259" key="8">
    <source>
        <dbReference type="PROSITE" id="PS50217"/>
    </source>
</evidence>
<dbReference type="GO" id="GO:0003700">
    <property type="term" value="F:DNA-binding transcription factor activity"/>
    <property type="evidence" value="ECO:0007669"/>
    <property type="project" value="InterPro"/>
</dbReference>
<evidence type="ECO:0000256" key="7">
    <source>
        <dbReference type="SAM" id="MobiDB-lite"/>
    </source>
</evidence>
<evidence type="ECO:0000256" key="2">
    <source>
        <dbReference type="ARBA" id="ARBA00022682"/>
    </source>
</evidence>
<gene>
    <name evidence="9" type="primary">GBF4_1</name>
    <name evidence="9" type="ORF">g.35722</name>
</gene>
<feature type="compositionally biased region" description="Basic and acidic residues" evidence="7">
    <location>
        <begin position="162"/>
        <end position="176"/>
    </location>
</feature>
<evidence type="ECO:0000256" key="1">
    <source>
        <dbReference type="ARBA" id="ARBA00004123"/>
    </source>
</evidence>
<accession>A0A1D1Z798</accession>
<dbReference type="GO" id="GO:0003677">
    <property type="term" value="F:DNA binding"/>
    <property type="evidence" value="ECO:0007669"/>
    <property type="project" value="UniProtKB-KW"/>
</dbReference>
<dbReference type="Pfam" id="PF00170">
    <property type="entry name" value="bZIP_1"/>
    <property type="match status" value="1"/>
</dbReference>
<keyword evidence="3" id="KW-0805">Transcription regulation</keyword>
<name>A0A1D1Z798_9ARAE</name>
<organism evidence="9">
    <name type="scientific">Anthurium amnicola</name>
    <dbReference type="NCBI Taxonomy" id="1678845"/>
    <lineage>
        <taxon>Eukaryota</taxon>
        <taxon>Viridiplantae</taxon>
        <taxon>Streptophyta</taxon>
        <taxon>Embryophyta</taxon>
        <taxon>Tracheophyta</taxon>
        <taxon>Spermatophyta</taxon>
        <taxon>Magnoliopsida</taxon>
        <taxon>Liliopsida</taxon>
        <taxon>Araceae</taxon>
        <taxon>Pothoideae</taxon>
        <taxon>Potheae</taxon>
        <taxon>Anthurium</taxon>
    </lineage>
</organism>
<dbReference type="GO" id="GO:0009738">
    <property type="term" value="P:abscisic acid-activated signaling pathway"/>
    <property type="evidence" value="ECO:0007669"/>
    <property type="project" value="UniProtKB-KW"/>
</dbReference>
<evidence type="ECO:0000313" key="9">
    <source>
        <dbReference type="EMBL" id="JAT62739.1"/>
    </source>
</evidence>
<feature type="domain" description="BZIP" evidence="8">
    <location>
        <begin position="153"/>
        <end position="205"/>
    </location>
</feature>
<keyword evidence="6" id="KW-0539">Nucleus</keyword>
<keyword evidence="5" id="KW-0804">Transcription</keyword>
<dbReference type="Gene3D" id="1.20.5.170">
    <property type="match status" value="1"/>
</dbReference>
<evidence type="ECO:0000256" key="3">
    <source>
        <dbReference type="ARBA" id="ARBA00023015"/>
    </source>
</evidence>
<feature type="region of interest" description="Disordered" evidence="7">
    <location>
        <begin position="215"/>
        <end position="235"/>
    </location>
</feature>
<dbReference type="PROSITE" id="PS50217">
    <property type="entry name" value="BZIP"/>
    <property type="match status" value="1"/>
</dbReference>
<feature type="region of interest" description="Disordered" evidence="7">
    <location>
        <begin position="136"/>
        <end position="176"/>
    </location>
</feature>
<keyword evidence="4" id="KW-0238">DNA-binding</keyword>
<dbReference type="InterPro" id="IPR043452">
    <property type="entry name" value="BZIP46-like"/>
</dbReference>
<dbReference type="GO" id="GO:0045893">
    <property type="term" value="P:positive regulation of DNA-templated transcription"/>
    <property type="evidence" value="ECO:0007669"/>
    <property type="project" value="InterPro"/>
</dbReference>
<sequence>MDELLRSFYADNPAGAPDAASEISPYPGHPPGEDDGDGGLADVGVGRGELLLSRRADRSGCKEAVFGEMTLEAFLASGGTVGAEEDVGAAAPGAVPQQLDRPMLGFLVDPALEDRFVQPHPQLLQVDASHARFGDGVDGGKKRAAQDPLNKVSQQKQRRMIKNRESAARSRERKEAYTSDLEKLVTKLEEENAMLVRQQEEQNKSRLKQLMENLIPVDERKRSPPRLRRTCSTHW</sequence>
<dbReference type="InterPro" id="IPR046347">
    <property type="entry name" value="bZIP_sf"/>
</dbReference>
<feature type="region of interest" description="Disordered" evidence="7">
    <location>
        <begin position="1"/>
        <end position="44"/>
    </location>
</feature>
<feature type="compositionally biased region" description="Basic and acidic residues" evidence="7">
    <location>
        <begin position="136"/>
        <end position="145"/>
    </location>
</feature>
<keyword evidence="2" id="KW-0938">Abscisic acid signaling pathway</keyword>
<dbReference type="PROSITE" id="PS00036">
    <property type="entry name" value="BZIP_BASIC"/>
    <property type="match status" value="1"/>
</dbReference>
<evidence type="ECO:0000256" key="4">
    <source>
        <dbReference type="ARBA" id="ARBA00023125"/>
    </source>
</evidence>
<dbReference type="SUPFAM" id="SSF57959">
    <property type="entry name" value="Leucine zipper domain"/>
    <property type="match status" value="1"/>
</dbReference>
<dbReference type="InterPro" id="IPR004827">
    <property type="entry name" value="bZIP"/>
</dbReference>